<organism evidence="2 3">
    <name type="scientific">Jeotgalibacillus soli</name>
    <dbReference type="NCBI Taxonomy" id="889306"/>
    <lineage>
        <taxon>Bacteria</taxon>
        <taxon>Bacillati</taxon>
        <taxon>Bacillota</taxon>
        <taxon>Bacilli</taxon>
        <taxon>Bacillales</taxon>
        <taxon>Caryophanaceae</taxon>
        <taxon>Jeotgalibacillus</taxon>
    </lineage>
</organism>
<protein>
    <submittedName>
        <fullName evidence="2">Histidine kinase</fullName>
    </submittedName>
</protein>
<dbReference type="EMBL" id="JXRP01000019">
    <property type="protein sequence ID" value="KIL44106.1"/>
    <property type="molecule type" value="Genomic_DNA"/>
</dbReference>
<proteinExistence type="predicted"/>
<dbReference type="Pfam" id="PF13185">
    <property type="entry name" value="GAF_2"/>
    <property type="match status" value="1"/>
</dbReference>
<dbReference type="InterPro" id="IPR051932">
    <property type="entry name" value="Bact_StressResp_Reg"/>
</dbReference>
<gene>
    <name evidence="2" type="ORF">KP78_30700</name>
</gene>
<dbReference type="Proteomes" id="UP000031938">
    <property type="component" value="Unassembled WGS sequence"/>
</dbReference>
<dbReference type="InterPro" id="IPR003018">
    <property type="entry name" value="GAF"/>
</dbReference>
<keyword evidence="3" id="KW-1185">Reference proteome</keyword>
<accession>A0A0C2VHY0</accession>
<evidence type="ECO:0000313" key="2">
    <source>
        <dbReference type="EMBL" id="KIL44106.1"/>
    </source>
</evidence>
<dbReference type="InterPro" id="IPR036513">
    <property type="entry name" value="STAS_dom_sf"/>
</dbReference>
<dbReference type="PROSITE" id="PS50801">
    <property type="entry name" value="STAS"/>
    <property type="match status" value="1"/>
</dbReference>
<dbReference type="STRING" id="889306.KP78_30700"/>
<feature type="domain" description="STAS" evidence="1">
    <location>
        <begin position="168"/>
        <end position="280"/>
    </location>
</feature>
<name>A0A0C2VHY0_9BACL</name>
<keyword evidence="2" id="KW-0808">Transferase</keyword>
<dbReference type="PANTHER" id="PTHR33745">
    <property type="entry name" value="RSBT ANTAGONIST PROTEIN RSBS-RELATED"/>
    <property type="match status" value="1"/>
</dbReference>
<keyword evidence="2" id="KW-0418">Kinase</keyword>
<dbReference type="CDD" id="cd07041">
    <property type="entry name" value="STAS_RsbR_RsbS_like"/>
    <property type="match status" value="1"/>
</dbReference>
<reference evidence="2 3" key="1">
    <citation type="submission" date="2015-01" db="EMBL/GenBank/DDBJ databases">
        <title>Genome sequencing of Jeotgalibacillus soli.</title>
        <authorList>
            <person name="Goh K.M."/>
            <person name="Chan K.-G."/>
            <person name="Yaakop A.S."/>
            <person name="Ee R."/>
            <person name="Gan H.M."/>
            <person name="Chan C.S."/>
        </authorList>
    </citation>
    <scope>NUCLEOTIDE SEQUENCE [LARGE SCALE GENOMIC DNA]</scope>
    <source>
        <strain evidence="2 3">P9</strain>
    </source>
</reference>
<dbReference type="InterPro" id="IPR029016">
    <property type="entry name" value="GAF-like_dom_sf"/>
</dbReference>
<comment type="caution">
    <text evidence="2">The sequence shown here is derived from an EMBL/GenBank/DDBJ whole genome shotgun (WGS) entry which is preliminary data.</text>
</comment>
<dbReference type="SUPFAM" id="SSF52091">
    <property type="entry name" value="SpoIIaa-like"/>
    <property type="match status" value="1"/>
</dbReference>
<evidence type="ECO:0000313" key="3">
    <source>
        <dbReference type="Proteomes" id="UP000031938"/>
    </source>
</evidence>
<dbReference type="GO" id="GO:0016301">
    <property type="term" value="F:kinase activity"/>
    <property type="evidence" value="ECO:0007669"/>
    <property type="project" value="UniProtKB-KW"/>
</dbReference>
<evidence type="ECO:0000259" key="1">
    <source>
        <dbReference type="PROSITE" id="PS50801"/>
    </source>
</evidence>
<dbReference type="Gene3D" id="3.30.750.24">
    <property type="entry name" value="STAS domain"/>
    <property type="match status" value="1"/>
</dbReference>
<dbReference type="InterPro" id="IPR002645">
    <property type="entry name" value="STAS_dom"/>
</dbReference>
<dbReference type="SUPFAM" id="SSF55781">
    <property type="entry name" value="GAF domain-like"/>
    <property type="match status" value="1"/>
</dbReference>
<dbReference type="AlphaFoldDB" id="A0A0C2VHY0"/>
<dbReference type="Pfam" id="PF01740">
    <property type="entry name" value="STAS"/>
    <property type="match status" value="1"/>
</dbReference>
<dbReference type="Gene3D" id="3.30.450.40">
    <property type="match status" value="1"/>
</dbReference>
<sequence length="293" mass="33113">MIMKNENDPPMLKSYRDFNDAAENVLKLMSQFIHINTLFIAKNDLQTNTIVKVYNQDQVLLKEGSQLPFKETFCRLSVDQGREILVIPDITEYELTSGMKVTENLGGGSFIGIPIYYENGKNYGTICGLDNKPFEFTEKHIELFTTISSLLTFVLELEQANNQIQNLSAPIVPITKGIAILPIIGDITQERYEIITKMALMSSERMDLSYLVIDLSGILRINDRIGSFIENIVNMLQLIGTTPVLTGIRPDLAMKVTEMSVKSFNDLIIESTLERALKRIGLYFTEQEVTVIN</sequence>
<dbReference type="PATRIC" id="fig|889306.3.peg.3084"/>
<dbReference type="PANTHER" id="PTHR33745:SF8">
    <property type="entry name" value="BLUE-LIGHT PHOTORECEPTOR"/>
    <property type="match status" value="1"/>
</dbReference>